<accession>A0A085ADD2</accession>
<dbReference type="OrthoDB" id="6169388at2"/>
<proteinExistence type="predicted"/>
<protein>
    <submittedName>
        <fullName evidence="1">Uncharacterized protein</fullName>
    </submittedName>
</protein>
<dbReference type="EMBL" id="JMTB01000055">
    <property type="protein sequence ID" value="KFC08227.1"/>
    <property type="molecule type" value="Genomic_DNA"/>
</dbReference>
<organism evidence="1 2">
    <name type="scientific">Trabulsiella guamensis ATCC 49490</name>
    <dbReference type="NCBI Taxonomy" id="1005994"/>
    <lineage>
        <taxon>Bacteria</taxon>
        <taxon>Pseudomonadati</taxon>
        <taxon>Pseudomonadota</taxon>
        <taxon>Gammaproteobacteria</taxon>
        <taxon>Enterobacterales</taxon>
        <taxon>Enterobacteriaceae</taxon>
        <taxon>Trabulsiella</taxon>
    </lineage>
</organism>
<gene>
    <name evidence="1" type="ORF">GTGU_01498</name>
</gene>
<dbReference type="AlphaFoldDB" id="A0A085ADD2"/>
<comment type="caution">
    <text evidence="1">The sequence shown here is derived from an EMBL/GenBank/DDBJ whole genome shotgun (WGS) entry which is preliminary data.</text>
</comment>
<keyword evidence="2" id="KW-1185">Reference proteome</keyword>
<dbReference type="eggNOG" id="ENOG5033MRM">
    <property type="taxonomic scope" value="Bacteria"/>
</dbReference>
<dbReference type="Proteomes" id="UP000028630">
    <property type="component" value="Unassembled WGS sequence"/>
</dbReference>
<name>A0A085ADD2_9ENTR</name>
<evidence type="ECO:0000313" key="2">
    <source>
        <dbReference type="Proteomes" id="UP000028630"/>
    </source>
</evidence>
<evidence type="ECO:0000313" key="1">
    <source>
        <dbReference type="EMBL" id="KFC08227.1"/>
    </source>
</evidence>
<reference evidence="2" key="1">
    <citation type="submission" date="2014-05" db="EMBL/GenBank/DDBJ databases">
        <title>ATOL: Assembling a taxonomically balanced genome-scale reconstruction of the evolutionary history of the Enterobacteriaceae.</title>
        <authorList>
            <person name="Plunkett G. III"/>
            <person name="Neeno-Eckwall E.C."/>
            <person name="Glasner J.D."/>
            <person name="Perna N.T."/>
        </authorList>
    </citation>
    <scope>NUCLEOTIDE SEQUENCE [LARGE SCALE GENOMIC DNA]</scope>
    <source>
        <strain evidence="2">ATCC 49490</strain>
    </source>
</reference>
<sequence>MCNCINEVGAQIEARLKEKVPEGAEVSESTFDTGWDNQVLSLSEGKLFVMLKYKLAYRAKKKNGEMAKNLNRLETNVKMSFCPFCGESQG</sequence>
<dbReference type="RefSeq" id="WP_021241758.1">
    <property type="nucleotide sequence ID" value="NZ_JMTB01000055.1"/>
</dbReference>